<sequence>MPTSLTARAPRAHLFGLSAAMVTPFTADGAIDTDRAATHAEFLMQEGLNGLTLFGTTGEGASLGTTDRACLLDAVRDAGVPSAKITVAIVASDFETAGAQIAAAQARGVERLLLAPPFYFKGVSQTGLGEWVTRLISATKRDMQIILYHIPQVTGVAFDAPLVRQLKDRFSDTIFGVKDSAGDWDHTASLLPMDDLAILVGDERLLARAAPLGGAGAISGMGNLLPARVDKIIRTGAADPDMDALVDRVVSAPVTPLVKALVGGLHDDPGWSGTRPPLEQADSTLVASLLSTIRFLKG</sequence>
<proteinExistence type="predicted"/>
<dbReference type="Pfam" id="PF00701">
    <property type="entry name" value="DHDPS"/>
    <property type="match status" value="1"/>
</dbReference>
<dbReference type="RefSeq" id="WP_274353613.1">
    <property type="nucleotide sequence ID" value="NZ_JAQZSM010000022.1"/>
</dbReference>
<reference evidence="2" key="1">
    <citation type="submission" date="2023-02" db="EMBL/GenBank/DDBJ databases">
        <title>Description of Roseinatronobacter alkalisoli sp. nov., an alkaliphilic bacerium isolated from soda soil.</title>
        <authorList>
            <person name="Wei W."/>
        </authorList>
    </citation>
    <scope>NUCLEOTIDE SEQUENCE</scope>
    <source>
        <strain evidence="2">HJB301</strain>
    </source>
</reference>
<evidence type="ECO:0000313" key="2">
    <source>
        <dbReference type="EMBL" id="MDD7972938.1"/>
    </source>
</evidence>
<dbReference type="Proteomes" id="UP001431784">
    <property type="component" value="Unassembled WGS sequence"/>
</dbReference>
<keyword evidence="3" id="KW-1185">Reference proteome</keyword>
<dbReference type="SUPFAM" id="SSF51569">
    <property type="entry name" value="Aldolase"/>
    <property type="match status" value="1"/>
</dbReference>
<evidence type="ECO:0000313" key="3">
    <source>
        <dbReference type="Proteomes" id="UP001431784"/>
    </source>
</evidence>
<dbReference type="EMBL" id="JAQZSM010000022">
    <property type="protein sequence ID" value="MDD7972938.1"/>
    <property type="molecule type" value="Genomic_DNA"/>
</dbReference>
<gene>
    <name evidence="2" type="ORF">PUT78_17750</name>
</gene>
<dbReference type="InterPro" id="IPR013785">
    <property type="entry name" value="Aldolase_TIM"/>
</dbReference>
<dbReference type="InterPro" id="IPR002220">
    <property type="entry name" value="DapA-like"/>
</dbReference>
<dbReference type="CDD" id="cd00408">
    <property type="entry name" value="DHDPS-like"/>
    <property type="match status" value="1"/>
</dbReference>
<dbReference type="PRINTS" id="PR00146">
    <property type="entry name" value="DHPICSNTHASE"/>
</dbReference>
<dbReference type="PANTHER" id="PTHR12128:SF67">
    <property type="entry name" value="BLR3884 PROTEIN"/>
    <property type="match status" value="1"/>
</dbReference>
<comment type="caution">
    <text evidence="2">The sequence shown here is derived from an EMBL/GenBank/DDBJ whole genome shotgun (WGS) entry which is preliminary data.</text>
</comment>
<organism evidence="2 3">
    <name type="scientific">Roseinatronobacter alkalisoli</name>
    <dbReference type="NCBI Taxonomy" id="3028235"/>
    <lineage>
        <taxon>Bacteria</taxon>
        <taxon>Pseudomonadati</taxon>
        <taxon>Pseudomonadota</taxon>
        <taxon>Alphaproteobacteria</taxon>
        <taxon>Rhodobacterales</taxon>
        <taxon>Paracoccaceae</taxon>
        <taxon>Roseinatronobacter</taxon>
    </lineage>
</organism>
<dbReference type="Gene3D" id="3.20.20.70">
    <property type="entry name" value="Aldolase class I"/>
    <property type="match status" value="1"/>
</dbReference>
<evidence type="ECO:0000256" key="1">
    <source>
        <dbReference type="ARBA" id="ARBA00023239"/>
    </source>
</evidence>
<accession>A0ABT5TCT4</accession>
<keyword evidence="1" id="KW-0456">Lyase</keyword>
<dbReference type="PANTHER" id="PTHR12128">
    <property type="entry name" value="DIHYDRODIPICOLINATE SYNTHASE"/>
    <property type="match status" value="1"/>
</dbReference>
<dbReference type="SMART" id="SM01130">
    <property type="entry name" value="DHDPS"/>
    <property type="match status" value="1"/>
</dbReference>
<protein>
    <submittedName>
        <fullName evidence="2">Dihydrodipicolinate synthase family protein</fullName>
    </submittedName>
</protein>
<name>A0ABT5TCT4_9RHOB</name>